<evidence type="ECO:0000256" key="13">
    <source>
        <dbReference type="ARBA" id="ARBA00047880"/>
    </source>
</evidence>
<dbReference type="FunFam" id="3.40.50.620:FF:000021">
    <property type="entry name" value="Riboflavin biosynthesis protein"/>
    <property type="match status" value="1"/>
</dbReference>
<evidence type="ECO:0000256" key="14">
    <source>
        <dbReference type="ARBA" id="ARBA00049494"/>
    </source>
</evidence>
<reference evidence="17 18" key="1">
    <citation type="submission" date="2019-02" db="EMBL/GenBank/DDBJ databases">
        <title>Deep-cultivation of Planctomycetes and their phenomic and genomic characterization uncovers novel biology.</title>
        <authorList>
            <person name="Wiegand S."/>
            <person name="Jogler M."/>
            <person name="Boedeker C."/>
            <person name="Pinto D."/>
            <person name="Vollmers J."/>
            <person name="Rivas-Marin E."/>
            <person name="Kohn T."/>
            <person name="Peeters S.H."/>
            <person name="Heuer A."/>
            <person name="Rast P."/>
            <person name="Oberbeckmann S."/>
            <person name="Bunk B."/>
            <person name="Jeske O."/>
            <person name="Meyerdierks A."/>
            <person name="Storesund J.E."/>
            <person name="Kallscheuer N."/>
            <person name="Luecker S."/>
            <person name="Lage O.M."/>
            <person name="Pohl T."/>
            <person name="Merkel B.J."/>
            <person name="Hornburger P."/>
            <person name="Mueller R.-W."/>
            <person name="Bruemmer F."/>
            <person name="Labrenz M."/>
            <person name="Spormann A.M."/>
            <person name="Op den Camp H."/>
            <person name="Overmann J."/>
            <person name="Amann R."/>
            <person name="Jetten M.S.M."/>
            <person name="Mascher T."/>
            <person name="Medema M.H."/>
            <person name="Devos D.P."/>
            <person name="Kaster A.-K."/>
            <person name="Ovreas L."/>
            <person name="Rohde M."/>
            <person name="Galperin M.Y."/>
            <person name="Jogler C."/>
        </authorList>
    </citation>
    <scope>NUCLEOTIDE SEQUENCE [LARGE SCALE GENOMIC DNA]</scope>
    <source>
        <strain evidence="17 18">Pan241w</strain>
    </source>
</reference>
<dbReference type="RefSeq" id="WP_232107424.1">
    <property type="nucleotide sequence ID" value="NZ_CP036269.1"/>
</dbReference>
<dbReference type="GO" id="GO:0008531">
    <property type="term" value="F:riboflavin kinase activity"/>
    <property type="evidence" value="ECO:0007669"/>
    <property type="project" value="UniProtKB-UniRule"/>
</dbReference>
<keyword evidence="12" id="KW-0511">Multifunctional enzyme</keyword>
<keyword evidence="10 15" id="KW-0274">FAD</keyword>
<protein>
    <recommendedName>
        <fullName evidence="15">Riboflavin biosynthesis protein</fullName>
    </recommendedName>
    <domain>
        <recommendedName>
            <fullName evidence="15">Riboflavin kinase</fullName>
            <ecNumber evidence="15">2.7.1.26</ecNumber>
        </recommendedName>
        <alternativeName>
            <fullName evidence="15">Flavokinase</fullName>
        </alternativeName>
    </domain>
    <domain>
        <recommendedName>
            <fullName evidence="15">FMN adenylyltransferase</fullName>
            <ecNumber evidence="15">2.7.7.2</ecNumber>
        </recommendedName>
        <alternativeName>
            <fullName evidence="15">FAD pyrophosphorylase</fullName>
        </alternativeName>
        <alternativeName>
            <fullName evidence="15">FAD synthase</fullName>
        </alternativeName>
    </domain>
</protein>
<keyword evidence="5 15" id="KW-0288">FMN</keyword>
<dbReference type="GO" id="GO:0003919">
    <property type="term" value="F:FMN adenylyltransferase activity"/>
    <property type="evidence" value="ECO:0007669"/>
    <property type="project" value="UniProtKB-UniRule"/>
</dbReference>
<keyword evidence="18" id="KW-1185">Reference proteome</keyword>
<dbReference type="Gene3D" id="3.40.50.620">
    <property type="entry name" value="HUPs"/>
    <property type="match status" value="1"/>
</dbReference>
<evidence type="ECO:0000256" key="12">
    <source>
        <dbReference type="ARBA" id="ARBA00023268"/>
    </source>
</evidence>
<dbReference type="UniPathway" id="UPA00276">
    <property type="reaction ID" value="UER00406"/>
</dbReference>
<dbReference type="KEGG" id="gaz:Pan241w_24480"/>
<keyword evidence="8 15" id="KW-0547">Nucleotide-binding</keyword>
<comment type="function">
    <text evidence="1">Catalyzes the phosphorylation of riboflavin to FMN followed by the adenylation of FMN to FAD.</text>
</comment>
<dbReference type="GO" id="GO:0009231">
    <property type="term" value="P:riboflavin biosynthetic process"/>
    <property type="evidence" value="ECO:0007669"/>
    <property type="project" value="InterPro"/>
</dbReference>
<dbReference type="Pfam" id="PF06574">
    <property type="entry name" value="FAD_syn"/>
    <property type="match status" value="1"/>
</dbReference>
<comment type="catalytic activity">
    <reaction evidence="13 15">
        <text>riboflavin + ATP = FMN + ADP + H(+)</text>
        <dbReference type="Rhea" id="RHEA:14357"/>
        <dbReference type="ChEBI" id="CHEBI:15378"/>
        <dbReference type="ChEBI" id="CHEBI:30616"/>
        <dbReference type="ChEBI" id="CHEBI:57986"/>
        <dbReference type="ChEBI" id="CHEBI:58210"/>
        <dbReference type="ChEBI" id="CHEBI:456216"/>
        <dbReference type="EC" id="2.7.1.26"/>
    </reaction>
</comment>
<dbReference type="NCBIfam" id="TIGR00083">
    <property type="entry name" value="ribF"/>
    <property type="match status" value="1"/>
</dbReference>
<accession>A0A517REQ8</accession>
<dbReference type="EMBL" id="CP036269">
    <property type="protein sequence ID" value="QDT42364.1"/>
    <property type="molecule type" value="Genomic_DNA"/>
</dbReference>
<sequence length="311" mass="34120">MLIRELEGFNACKGGVVSIGNFDGVHRGHQRMIQTLVHQARCEDLPAIVFTFDPHPIQLLRPEHAPPELMGIEERAAILESLGVDCVIAYPTNRALLKLSAQEFFQQVLCDQLQAKGLVEGPNFYFGKDRAGDVKLLQTLCEHAGMSFKVVEPSMCDTQMISSSEVRKAIQAGDVALAEKMLGRPYQIKGTVEHGAERGRKLGFPTANLSGVTTLLPADGVYCGFGTVGGQRYSAAIHIGANPTFQNSETKVEVYLIGFSDEIYDQTLQVDLIERLRGTQVFSDAEALKTQLAIDVDSAKKQLKQWNATPE</sequence>
<evidence type="ECO:0000256" key="1">
    <source>
        <dbReference type="ARBA" id="ARBA00002121"/>
    </source>
</evidence>
<dbReference type="UniPathway" id="UPA00277">
    <property type="reaction ID" value="UER00407"/>
</dbReference>
<evidence type="ECO:0000256" key="4">
    <source>
        <dbReference type="ARBA" id="ARBA00022630"/>
    </source>
</evidence>
<dbReference type="InterPro" id="IPR014729">
    <property type="entry name" value="Rossmann-like_a/b/a_fold"/>
</dbReference>
<evidence type="ECO:0000256" key="2">
    <source>
        <dbReference type="ARBA" id="ARBA00004726"/>
    </source>
</evidence>
<dbReference type="Proteomes" id="UP000317171">
    <property type="component" value="Chromosome"/>
</dbReference>
<name>A0A517REQ8_9PLAN</name>
<gene>
    <name evidence="17" type="primary">ribF</name>
    <name evidence="17" type="ORF">Pan241w_24480</name>
</gene>
<comment type="pathway">
    <text evidence="3 15">Cofactor biosynthesis; FMN biosynthesis; FMN from riboflavin (ATP route): step 1/1.</text>
</comment>
<dbReference type="GO" id="GO:0005524">
    <property type="term" value="F:ATP binding"/>
    <property type="evidence" value="ECO:0007669"/>
    <property type="project" value="UniProtKB-UniRule"/>
</dbReference>
<feature type="domain" description="Riboflavin kinase" evidence="16">
    <location>
        <begin position="181"/>
        <end position="304"/>
    </location>
</feature>
<comment type="pathway">
    <text evidence="2 15">Cofactor biosynthesis; FAD biosynthesis; FAD from FMN: step 1/1.</text>
</comment>
<evidence type="ECO:0000256" key="9">
    <source>
        <dbReference type="ARBA" id="ARBA00022777"/>
    </source>
</evidence>
<comment type="similarity">
    <text evidence="15">Belongs to the ribF family.</text>
</comment>
<evidence type="ECO:0000256" key="10">
    <source>
        <dbReference type="ARBA" id="ARBA00022827"/>
    </source>
</evidence>
<keyword evidence="4 15" id="KW-0285">Flavoprotein</keyword>
<evidence type="ECO:0000256" key="8">
    <source>
        <dbReference type="ARBA" id="ARBA00022741"/>
    </source>
</evidence>
<dbReference type="GO" id="GO:0006747">
    <property type="term" value="P:FAD biosynthetic process"/>
    <property type="evidence" value="ECO:0007669"/>
    <property type="project" value="UniProtKB-UniRule"/>
</dbReference>
<evidence type="ECO:0000313" key="18">
    <source>
        <dbReference type="Proteomes" id="UP000317171"/>
    </source>
</evidence>
<dbReference type="NCBIfam" id="NF004162">
    <property type="entry name" value="PRK05627.1-5"/>
    <property type="match status" value="1"/>
</dbReference>
<proteinExistence type="inferred from homology"/>
<keyword evidence="7 15" id="KW-0548">Nucleotidyltransferase</keyword>
<dbReference type="CDD" id="cd02064">
    <property type="entry name" value="FAD_synthetase_N"/>
    <property type="match status" value="1"/>
</dbReference>
<keyword evidence="6 15" id="KW-0808">Transferase</keyword>
<dbReference type="EC" id="2.7.7.2" evidence="15"/>
<dbReference type="InterPro" id="IPR023465">
    <property type="entry name" value="Riboflavin_kinase_dom_sf"/>
</dbReference>
<evidence type="ECO:0000256" key="3">
    <source>
        <dbReference type="ARBA" id="ARBA00005201"/>
    </source>
</evidence>
<dbReference type="GO" id="GO:0009398">
    <property type="term" value="P:FMN biosynthetic process"/>
    <property type="evidence" value="ECO:0007669"/>
    <property type="project" value="UniProtKB-UniRule"/>
</dbReference>
<keyword evidence="9 15" id="KW-0418">Kinase</keyword>
<dbReference type="Gene3D" id="2.40.30.30">
    <property type="entry name" value="Riboflavin kinase-like"/>
    <property type="match status" value="1"/>
</dbReference>
<dbReference type="PIRSF" id="PIRSF004491">
    <property type="entry name" value="FAD_Synth"/>
    <property type="match status" value="1"/>
</dbReference>
<keyword evidence="11 15" id="KW-0067">ATP-binding</keyword>
<dbReference type="InterPro" id="IPR023468">
    <property type="entry name" value="Riboflavin_kinase"/>
</dbReference>
<dbReference type="AlphaFoldDB" id="A0A517REQ8"/>
<dbReference type="SMART" id="SM00904">
    <property type="entry name" value="Flavokinase"/>
    <property type="match status" value="1"/>
</dbReference>
<comment type="catalytic activity">
    <reaction evidence="14 15">
        <text>FMN + ATP + H(+) = FAD + diphosphate</text>
        <dbReference type="Rhea" id="RHEA:17237"/>
        <dbReference type="ChEBI" id="CHEBI:15378"/>
        <dbReference type="ChEBI" id="CHEBI:30616"/>
        <dbReference type="ChEBI" id="CHEBI:33019"/>
        <dbReference type="ChEBI" id="CHEBI:57692"/>
        <dbReference type="ChEBI" id="CHEBI:58210"/>
        <dbReference type="EC" id="2.7.7.2"/>
    </reaction>
</comment>
<dbReference type="InterPro" id="IPR002606">
    <property type="entry name" value="Riboflavin_kinase_bac"/>
</dbReference>
<dbReference type="InterPro" id="IPR015865">
    <property type="entry name" value="Riboflavin_kinase_bac/euk"/>
</dbReference>
<evidence type="ECO:0000256" key="7">
    <source>
        <dbReference type="ARBA" id="ARBA00022695"/>
    </source>
</evidence>
<organism evidence="17 18">
    <name type="scientific">Gimesia alba</name>
    <dbReference type="NCBI Taxonomy" id="2527973"/>
    <lineage>
        <taxon>Bacteria</taxon>
        <taxon>Pseudomonadati</taxon>
        <taxon>Planctomycetota</taxon>
        <taxon>Planctomycetia</taxon>
        <taxon>Planctomycetales</taxon>
        <taxon>Planctomycetaceae</taxon>
        <taxon>Gimesia</taxon>
    </lineage>
</organism>
<dbReference type="PANTHER" id="PTHR22749:SF6">
    <property type="entry name" value="RIBOFLAVIN KINASE"/>
    <property type="match status" value="1"/>
</dbReference>
<dbReference type="NCBIfam" id="NF004160">
    <property type="entry name" value="PRK05627.1-3"/>
    <property type="match status" value="1"/>
</dbReference>
<evidence type="ECO:0000256" key="6">
    <source>
        <dbReference type="ARBA" id="ARBA00022679"/>
    </source>
</evidence>
<dbReference type="Pfam" id="PF01687">
    <property type="entry name" value="Flavokinase"/>
    <property type="match status" value="1"/>
</dbReference>
<dbReference type="SUPFAM" id="SSF82114">
    <property type="entry name" value="Riboflavin kinase-like"/>
    <property type="match status" value="1"/>
</dbReference>
<dbReference type="EC" id="2.7.1.26" evidence="15"/>
<evidence type="ECO:0000256" key="11">
    <source>
        <dbReference type="ARBA" id="ARBA00022840"/>
    </source>
</evidence>
<dbReference type="PANTHER" id="PTHR22749">
    <property type="entry name" value="RIBOFLAVIN KINASE/FMN ADENYLYLTRANSFERASE"/>
    <property type="match status" value="1"/>
</dbReference>
<evidence type="ECO:0000256" key="15">
    <source>
        <dbReference type="PIRNR" id="PIRNR004491"/>
    </source>
</evidence>
<evidence type="ECO:0000259" key="16">
    <source>
        <dbReference type="SMART" id="SM00904"/>
    </source>
</evidence>
<dbReference type="InterPro" id="IPR015864">
    <property type="entry name" value="FAD_synthase"/>
</dbReference>
<dbReference type="SUPFAM" id="SSF52374">
    <property type="entry name" value="Nucleotidylyl transferase"/>
    <property type="match status" value="1"/>
</dbReference>
<evidence type="ECO:0000256" key="5">
    <source>
        <dbReference type="ARBA" id="ARBA00022643"/>
    </source>
</evidence>
<evidence type="ECO:0000313" key="17">
    <source>
        <dbReference type="EMBL" id="QDT42364.1"/>
    </source>
</evidence>